<dbReference type="SUPFAM" id="SSF56784">
    <property type="entry name" value="HAD-like"/>
    <property type="match status" value="1"/>
</dbReference>
<protein>
    <submittedName>
        <fullName evidence="3">Phosphoglycolate phosphatase</fullName>
    </submittedName>
</protein>
<evidence type="ECO:0000256" key="2">
    <source>
        <dbReference type="ARBA" id="ARBA00022842"/>
    </source>
</evidence>
<dbReference type="NCBIfam" id="TIGR01509">
    <property type="entry name" value="HAD-SF-IA-v3"/>
    <property type="match status" value="1"/>
</dbReference>
<dbReference type="Gene3D" id="3.40.50.1000">
    <property type="entry name" value="HAD superfamily/HAD-like"/>
    <property type="match status" value="1"/>
</dbReference>
<keyword evidence="1" id="KW-0378">Hydrolase</keyword>
<dbReference type="SFLD" id="SFLDG01129">
    <property type="entry name" value="C1.5:_HAD__Beta-PGM__Phosphata"/>
    <property type="match status" value="1"/>
</dbReference>
<dbReference type="OrthoDB" id="9776368at2"/>
<dbReference type="PANTHER" id="PTHR43434:SF23">
    <property type="entry name" value="PHOSPHOGLYCOLATE PHOSPHATASE"/>
    <property type="match status" value="1"/>
</dbReference>
<evidence type="ECO:0000256" key="1">
    <source>
        <dbReference type="ARBA" id="ARBA00022801"/>
    </source>
</evidence>
<organism evidence="3 4">
    <name type="scientific">Salinicola socius</name>
    <dbReference type="NCBI Taxonomy" id="404433"/>
    <lineage>
        <taxon>Bacteria</taxon>
        <taxon>Pseudomonadati</taxon>
        <taxon>Pseudomonadota</taxon>
        <taxon>Gammaproteobacteria</taxon>
        <taxon>Oceanospirillales</taxon>
        <taxon>Halomonadaceae</taxon>
        <taxon>Salinicola</taxon>
    </lineage>
</organism>
<dbReference type="PANTHER" id="PTHR43434">
    <property type="entry name" value="PHOSPHOGLYCOLATE PHOSPHATASE"/>
    <property type="match status" value="1"/>
</dbReference>
<keyword evidence="2" id="KW-0460">Magnesium</keyword>
<dbReference type="SFLD" id="SFLDS00003">
    <property type="entry name" value="Haloacid_Dehalogenase"/>
    <property type="match status" value="1"/>
</dbReference>
<sequence length="229" mass="25192">MSSSALPQALLFDLDGTLVDTAPDLAEATNRLREHHGLERLPYQVIREQVSNGGSALVTLALQLSSDHPAHAGARQYLLDRYAEVVADNSCLYPGLEALIARWEADNRGWGIVTNKPRLYAAPLIEALGLRPGVLVCADDLPVRKPDPEPLWFAARELGVAPAQCWYIGDHRRDMEAAQRAGMTAIAVRYGYIPADEAIDEWPAVRWFDTSELLASELMTSSAKTQRTS</sequence>
<proteinExistence type="predicted"/>
<dbReference type="RefSeq" id="WP_075568712.1">
    <property type="nucleotide sequence ID" value="NZ_MSDO01000003.1"/>
</dbReference>
<dbReference type="Pfam" id="PF00702">
    <property type="entry name" value="Hydrolase"/>
    <property type="match status" value="1"/>
</dbReference>
<name>A0A1Q8SVP5_9GAMM</name>
<evidence type="ECO:0000313" key="3">
    <source>
        <dbReference type="EMBL" id="OLO05491.1"/>
    </source>
</evidence>
<dbReference type="STRING" id="404433.BTW07_03165"/>
<keyword evidence="4" id="KW-1185">Reference proteome</keyword>
<dbReference type="Proteomes" id="UP000186878">
    <property type="component" value="Unassembled WGS sequence"/>
</dbReference>
<dbReference type="InterPro" id="IPR006439">
    <property type="entry name" value="HAD-SF_hydro_IA"/>
</dbReference>
<accession>A0A1Q8SVP5</accession>
<reference evidence="3 4" key="1">
    <citation type="submission" date="2016-12" db="EMBL/GenBank/DDBJ databases">
        <title>Draft genome sequences of strains Salinicola socius SMB35, Salinicola sp. MH3R3-1 and Chromohalobacter sp. SMB17 from the Verkhnekamsk potash mining region of Russia.</title>
        <authorList>
            <person name="Mavrodi D.V."/>
            <person name="Olsson B.E."/>
            <person name="Korsakova E.S."/>
            <person name="Pyankova A."/>
            <person name="Mavrodi O.V."/>
            <person name="Plotnikova E.G."/>
        </authorList>
    </citation>
    <scope>NUCLEOTIDE SEQUENCE [LARGE SCALE GENOMIC DNA]</scope>
    <source>
        <strain evidence="3 4">SMB35</strain>
    </source>
</reference>
<dbReference type="GO" id="GO:0046872">
    <property type="term" value="F:metal ion binding"/>
    <property type="evidence" value="ECO:0007669"/>
    <property type="project" value="UniProtKB-KW"/>
</dbReference>
<dbReference type="Gene3D" id="1.10.150.240">
    <property type="entry name" value="Putative phosphatase, domain 2"/>
    <property type="match status" value="1"/>
</dbReference>
<dbReference type="GO" id="GO:0005829">
    <property type="term" value="C:cytosol"/>
    <property type="evidence" value="ECO:0007669"/>
    <property type="project" value="TreeGrafter"/>
</dbReference>
<evidence type="ECO:0000313" key="4">
    <source>
        <dbReference type="Proteomes" id="UP000186878"/>
    </source>
</evidence>
<dbReference type="NCBIfam" id="TIGR01549">
    <property type="entry name" value="HAD-SF-IA-v1"/>
    <property type="match status" value="1"/>
</dbReference>
<dbReference type="InterPro" id="IPR023198">
    <property type="entry name" value="PGP-like_dom2"/>
</dbReference>
<dbReference type="InterPro" id="IPR050155">
    <property type="entry name" value="HAD-like_hydrolase_sf"/>
</dbReference>
<dbReference type="GO" id="GO:0008967">
    <property type="term" value="F:phosphoglycolate phosphatase activity"/>
    <property type="evidence" value="ECO:0007669"/>
    <property type="project" value="TreeGrafter"/>
</dbReference>
<dbReference type="InterPro" id="IPR023214">
    <property type="entry name" value="HAD_sf"/>
</dbReference>
<dbReference type="InterPro" id="IPR036412">
    <property type="entry name" value="HAD-like_sf"/>
</dbReference>
<dbReference type="AlphaFoldDB" id="A0A1Q8SVP5"/>
<dbReference type="EMBL" id="MSDO01000003">
    <property type="protein sequence ID" value="OLO05491.1"/>
    <property type="molecule type" value="Genomic_DNA"/>
</dbReference>
<comment type="caution">
    <text evidence="3">The sequence shown here is derived from an EMBL/GenBank/DDBJ whole genome shotgun (WGS) entry which is preliminary data.</text>
</comment>
<gene>
    <name evidence="3" type="ORF">BTW07_03165</name>
</gene>
<dbReference type="GO" id="GO:0006281">
    <property type="term" value="P:DNA repair"/>
    <property type="evidence" value="ECO:0007669"/>
    <property type="project" value="TreeGrafter"/>
</dbReference>